<proteinExistence type="predicted"/>
<dbReference type="Proteomes" id="UP000095280">
    <property type="component" value="Unplaced"/>
</dbReference>
<dbReference type="PANTHER" id="PTHR46465:SF2">
    <property type="entry name" value="LATERAL SIGNALING TARGET PROTEIN 2 HOMOLOG"/>
    <property type="match status" value="1"/>
</dbReference>
<accession>A0A1I8FR78</accession>
<feature type="region of interest" description="Disordered" evidence="1">
    <location>
        <begin position="297"/>
        <end position="329"/>
    </location>
</feature>
<dbReference type="InterPro" id="IPR051118">
    <property type="entry name" value="LST-2"/>
</dbReference>
<keyword evidence="2" id="KW-1185">Reference proteome</keyword>
<sequence>VTSCASAIHKPWSPRPPALRLPPALRFSFRNTPWIAFTAVPKLSKVSALQRSAMVSNFSQLLATQSAALLSCLILDQNTCDHWPTILLALRTRFNWPPPAVHDRISCATFCADLKGWKLAFLVRKGLPLNPGSRHGIRGPPRCSRVWPQAISSSALVLRSIAEVPQQRSLMVLWCLEAASSAQLLAWLPRAAAQNRASSALAAPASKCALGASGNSPASQAAMLQSLGRKLFLCLTEVGSELPYPDQELGPDVAPADGPAESATPDKQQGPGVRSYIGELKECQQRVNSMKLMLDINERAHTRSKGHPKDFRDPRRREEPPPAPVTRPARSLLWCGAPGESPVAGPAGSIRSHSGRVRVELRQRHGCQEVAVLLLRDCGLGPGCGGHIRRDDIDECEPTLMIVLPRLAVLHGLLVHPDGPLSTKDRPASKLCPLFPAFHSHLDRVRSFLGKLKQPDMDRLVRRLCLTESGDATDAEADVDADADRVGRTVQRCARDQIQSNYAWEPAPTCSAGVYNLHCSEAVDEAAASAAAATATLAVEEGLDAFDWQVTDSVQSASTLMATAAATGAEASAVEPPAWVPDSASDVCTNRRCGQAFTITRPAAPLPGLPVRLCDACCVSAAAVNENNGDRA</sequence>
<protein>
    <submittedName>
        <fullName evidence="3">UBC core domain-containing protein</fullName>
    </submittedName>
</protein>
<evidence type="ECO:0000256" key="1">
    <source>
        <dbReference type="SAM" id="MobiDB-lite"/>
    </source>
</evidence>
<dbReference type="GO" id="GO:0031901">
    <property type="term" value="C:early endosome membrane"/>
    <property type="evidence" value="ECO:0007669"/>
    <property type="project" value="TreeGrafter"/>
</dbReference>
<dbReference type="AlphaFoldDB" id="A0A1I8FR78"/>
<name>A0A1I8FR78_9PLAT</name>
<dbReference type="PANTHER" id="PTHR46465">
    <property type="entry name" value="LATERAL SIGNALING TARGET PROTEIN 2 HOMOLOG"/>
    <property type="match status" value="1"/>
</dbReference>
<reference evidence="3" key="1">
    <citation type="submission" date="2016-11" db="UniProtKB">
        <authorList>
            <consortium name="WormBaseParasite"/>
        </authorList>
    </citation>
    <scope>IDENTIFICATION</scope>
</reference>
<feature type="region of interest" description="Disordered" evidence="1">
    <location>
        <begin position="244"/>
        <end position="273"/>
    </location>
</feature>
<evidence type="ECO:0000313" key="2">
    <source>
        <dbReference type="Proteomes" id="UP000095280"/>
    </source>
</evidence>
<feature type="compositionally biased region" description="Basic and acidic residues" evidence="1">
    <location>
        <begin position="297"/>
        <end position="320"/>
    </location>
</feature>
<dbReference type="WBParaSite" id="maker-unitig_45165-snap-gene-0.2-mRNA-1">
    <property type="protein sequence ID" value="maker-unitig_45165-snap-gene-0.2-mRNA-1"/>
    <property type="gene ID" value="maker-unitig_45165-snap-gene-0.2"/>
</dbReference>
<evidence type="ECO:0000313" key="3">
    <source>
        <dbReference type="WBParaSite" id="maker-unitig_45165-snap-gene-0.2-mRNA-1"/>
    </source>
</evidence>
<organism evidence="2 3">
    <name type="scientific">Macrostomum lignano</name>
    <dbReference type="NCBI Taxonomy" id="282301"/>
    <lineage>
        <taxon>Eukaryota</taxon>
        <taxon>Metazoa</taxon>
        <taxon>Spiralia</taxon>
        <taxon>Lophotrochozoa</taxon>
        <taxon>Platyhelminthes</taxon>
        <taxon>Rhabditophora</taxon>
        <taxon>Macrostomorpha</taxon>
        <taxon>Macrostomida</taxon>
        <taxon>Macrostomidae</taxon>
        <taxon>Macrostomum</taxon>
    </lineage>
</organism>